<dbReference type="InterPro" id="IPR002893">
    <property type="entry name" value="Znf_MYND"/>
</dbReference>
<dbReference type="OrthoDB" id="432970at2759"/>
<evidence type="ECO:0000313" key="7">
    <source>
        <dbReference type="Proteomes" id="UP000054270"/>
    </source>
</evidence>
<accession>A0A0D2LCP8</accession>
<evidence type="ECO:0000313" key="6">
    <source>
        <dbReference type="EMBL" id="KJA25052.1"/>
    </source>
</evidence>
<dbReference type="InterPro" id="IPR036770">
    <property type="entry name" value="Ankyrin_rpt-contain_sf"/>
</dbReference>
<proteinExistence type="predicted"/>
<gene>
    <name evidence="6" type="ORF">HYPSUDRAFT_435214</name>
</gene>
<reference evidence="7" key="1">
    <citation type="submission" date="2014-04" db="EMBL/GenBank/DDBJ databases">
        <title>Evolutionary Origins and Diversification of the Mycorrhizal Mutualists.</title>
        <authorList>
            <consortium name="DOE Joint Genome Institute"/>
            <consortium name="Mycorrhizal Genomics Consortium"/>
            <person name="Kohler A."/>
            <person name="Kuo A."/>
            <person name="Nagy L.G."/>
            <person name="Floudas D."/>
            <person name="Copeland A."/>
            <person name="Barry K.W."/>
            <person name="Cichocki N."/>
            <person name="Veneault-Fourrey C."/>
            <person name="LaButti K."/>
            <person name="Lindquist E.A."/>
            <person name="Lipzen A."/>
            <person name="Lundell T."/>
            <person name="Morin E."/>
            <person name="Murat C."/>
            <person name="Riley R."/>
            <person name="Ohm R."/>
            <person name="Sun H."/>
            <person name="Tunlid A."/>
            <person name="Henrissat B."/>
            <person name="Grigoriev I.V."/>
            <person name="Hibbett D.S."/>
            <person name="Martin F."/>
        </authorList>
    </citation>
    <scope>NUCLEOTIDE SEQUENCE [LARGE SCALE GENOMIC DNA]</scope>
    <source>
        <strain evidence="7">FD-334 SS-4</strain>
    </source>
</reference>
<dbReference type="AlphaFoldDB" id="A0A0D2LCP8"/>
<evidence type="ECO:0000256" key="3">
    <source>
        <dbReference type="ARBA" id="ARBA00022833"/>
    </source>
</evidence>
<organism evidence="6 7">
    <name type="scientific">Hypholoma sublateritium (strain FD-334 SS-4)</name>
    <dbReference type="NCBI Taxonomy" id="945553"/>
    <lineage>
        <taxon>Eukaryota</taxon>
        <taxon>Fungi</taxon>
        <taxon>Dikarya</taxon>
        <taxon>Basidiomycota</taxon>
        <taxon>Agaricomycotina</taxon>
        <taxon>Agaricomycetes</taxon>
        <taxon>Agaricomycetidae</taxon>
        <taxon>Agaricales</taxon>
        <taxon>Agaricineae</taxon>
        <taxon>Strophariaceae</taxon>
        <taxon>Hypholoma</taxon>
    </lineage>
</organism>
<sequence length="255" mass="28009">MEPNRDLDTFGNLLLRGNLQSVIIDHGERVKRLMDNGLEFGAALEGVTSDLYALRWGPTEVPIYNLLGLFSQIVPAQRLKYHAFAEFFIDGKVPVDGKDLSGTTALSHCFSTKPSFDLGYAQILYSAGADVNSRNRFGATVAHEIVMVYGNEPEVLRRATAALEWFLTHGGSVDIADGDGTAARVLVSRFRMLSSVVQKEDSRRKAAGASSCSLCGRGEEKLLSCSRCKTAKYCSPAVRACQKLDWPRHKKLCKC</sequence>
<dbReference type="STRING" id="945553.A0A0D2LCP8"/>
<dbReference type="EMBL" id="KN817533">
    <property type="protein sequence ID" value="KJA25052.1"/>
    <property type="molecule type" value="Genomic_DNA"/>
</dbReference>
<keyword evidence="2 4" id="KW-0863">Zinc-finger</keyword>
<evidence type="ECO:0000256" key="1">
    <source>
        <dbReference type="ARBA" id="ARBA00022723"/>
    </source>
</evidence>
<evidence type="ECO:0000256" key="2">
    <source>
        <dbReference type="ARBA" id="ARBA00022771"/>
    </source>
</evidence>
<dbReference type="OMA" id="KWFLDHG"/>
<feature type="domain" description="MYND-type" evidence="5">
    <location>
        <begin position="212"/>
        <end position="253"/>
    </location>
</feature>
<dbReference type="GO" id="GO:0008270">
    <property type="term" value="F:zinc ion binding"/>
    <property type="evidence" value="ECO:0007669"/>
    <property type="project" value="UniProtKB-KW"/>
</dbReference>
<dbReference type="Pfam" id="PF01753">
    <property type="entry name" value="zf-MYND"/>
    <property type="match status" value="1"/>
</dbReference>
<keyword evidence="7" id="KW-1185">Reference proteome</keyword>
<protein>
    <recommendedName>
        <fullName evidence="5">MYND-type domain-containing protein</fullName>
    </recommendedName>
</protein>
<dbReference type="Gene3D" id="1.25.40.20">
    <property type="entry name" value="Ankyrin repeat-containing domain"/>
    <property type="match status" value="1"/>
</dbReference>
<dbReference type="SUPFAM" id="SSF144232">
    <property type="entry name" value="HIT/MYND zinc finger-like"/>
    <property type="match status" value="1"/>
</dbReference>
<evidence type="ECO:0000259" key="5">
    <source>
        <dbReference type="PROSITE" id="PS50865"/>
    </source>
</evidence>
<dbReference type="PROSITE" id="PS50865">
    <property type="entry name" value="ZF_MYND_2"/>
    <property type="match status" value="1"/>
</dbReference>
<keyword evidence="3" id="KW-0862">Zinc</keyword>
<name>A0A0D2LCP8_HYPSF</name>
<dbReference type="Gene3D" id="6.10.140.2220">
    <property type="match status" value="1"/>
</dbReference>
<evidence type="ECO:0000256" key="4">
    <source>
        <dbReference type="PROSITE-ProRule" id="PRU00134"/>
    </source>
</evidence>
<dbReference type="Proteomes" id="UP000054270">
    <property type="component" value="Unassembled WGS sequence"/>
</dbReference>
<dbReference type="SUPFAM" id="SSF48403">
    <property type="entry name" value="Ankyrin repeat"/>
    <property type="match status" value="1"/>
</dbReference>
<keyword evidence="1" id="KW-0479">Metal-binding</keyword>